<evidence type="ECO:0000259" key="2">
    <source>
        <dbReference type="Pfam" id="PF12937"/>
    </source>
</evidence>
<evidence type="ECO:0000313" key="3">
    <source>
        <dbReference type="EMBL" id="URE03449.1"/>
    </source>
</evidence>
<dbReference type="Proteomes" id="UP001055439">
    <property type="component" value="Chromosome 5"/>
</dbReference>
<proteinExistence type="predicted"/>
<sequence length="243" mass="26349">MQPSPLPAEDAVVGRSPPPSHDGCRNPDAGSSDGTGALLLVLGYLRLPDLLAFQRVSRFFRDAVAGDGLLWRRIAVQSPLSGRLTDDALLRITSRAEGKLESLALMDCWRITDDGLMQVVHRNPGITKDCGGCLDFYELGEETVCSHLLCVKCWLDLPKCNICNRPYCKGHPNFLEGSSKFLGFVCEQCMESTSSSYHSTCDQVGWTLFGSSICIQEPKKGEQLATSFASSPNRRAGGGVGTC</sequence>
<dbReference type="AlphaFoldDB" id="A0A9E7FW62"/>
<dbReference type="EMBL" id="CP097507">
    <property type="protein sequence ID" value="URE03449.1"/>
    <property type="molecule type" value="Genomic_DNA"/>
</dbReference>
<accession>A0A9E7FW62</accession>
<dbReference type="OrthoDB" id="10044893at2759"/>
<name>A0A9E7FW62_9LILI</name>
<reference evidence="3" key="1">
    <citation type="submission" date="2022-05" db="EMBL/GenBank/DDBJ databases">
        <title>The Musa troglodytarum L. genome provides insights into the mechanism of non-climacteric behaviour and enrichment of carotenoids.</title>
        <authorList>
            <person name="Wang J."/>
        </authorList>
    </citation>
    <scope>NUCLEOTIDE SEQUENCE</scope>
    <source>
        <tissue evidence="3">Leaf</tissue>
    </source>
</reference>
<dbReference type="InterPro" id="IPR036047">
    <property type="entry name" value="F-box-like_dom_sf"/>
</dbReference>
<dbReference type="SUPFAM" id="SSF81383">
    <property type="entry name" value="F-box domain"/>
    <property type="match status" value="1"/>
</dbReference>
<evidence type="ECO:0000256" key="1">
    <source>
        <dbReference type="SAM" id="MobiDB-lite"/>
    </source>
</evidence>
<feature type="domain" description="F-box" evidence="2">
    <location>
        <begin position="38"/>
        <end position="75"/>
    </location>
</feature>
<dbReference type="Pfam" id="PF12937">
    <property type="entry name" value="F-box-like"/>
    <property type="match status" value="1"/>
</dbReference>
<feature type="region of interest" description="Disordered" evidence="1">
    <location>
        <begin position="1"/>
        <end position="29"/>
    </location>
</feature>
<gene>
    <name evidence="3" type="ORF">MUK42_20495</name>
</gene>
<keyword evidence="4" id="KW-1185">Reference proteome</keyword>
<organism evidence="3 4">
    <name type="scientific">Musa troglodytarum</name>
    <name type="common">fe'i banana</name>
    <dbReference type="NCBI Taxonomy" id="320322"/>
    <lineage>
        <taxon>Eukaryota</taxon>
        <taxon>Viridiplantae</taxon>
        <taxon>Streptophyta</taxon>
        <taxon>Embryophyta</taxon>
        <taxon>Tracheophyta</taxon>
        <taxon>Spermatophyta</taxon>
        <taxon>Magnoliopsida</taxon>
        <taxon>Liliopsida</taxon>
        <taxon>Zingiberales</taxon>
        <taxon>Musaceae</taxon>
        <taxon>Musa</taxon>
    </lineage>
</organism>
<protein>
    <submittedName>
        <fullName evidence="3">F-box protein</fullName>
    </submittedName>
</protein>
<evidence type="ECO:0000313" key="4">
    <source>
        <dbReference type="Proteomes" id="UP001055439"/>
    </source>
</evidence>
<dbReference type="InterPro" id="IPR001810">
    <property type="entry name" value="F-box_dom"/>
</dbReference>